<dbReference type="PANTHER" id="PTHR48081">
    <property type="entry name" value="AB HYDROLASE SUPERFAMILY PROTEIN C4A8.06C"/>
    <property type="match status" value="1"/>
</dbReference>
<dbReference type="InterPro" id="IPR029058">
    <property type="entry name" value="AB_hydrolase_fold"/>
</dbReference>
<evidence type="ECO:0000256" key="4">
    <source>
        <dbReference type="ARBA" id="ARBA00023242"/>
    </source>
</evidence>
<comment type="catalytic activity">
    <reaction evidence="5">
        <text>N-formyl-L-kynurenine + H2O = L-kynurenine + formate + H(+)</text>
        <dbReference type="Rhea" id="RHEA:13009"/>
        <dbReference type="ChEBI" id="CHEBI:15377"/>
        <dbReference type="ChEBI" id="CHEBI:15378"/>
        <dbReference type="ChEBI" id="CHEBI:15740"/>
        <dbReference type="ChEBI" id="CHEBI:57959"/>
        <dbReference type="ChEBI" id="CHEBI:58629"/>
        <dbReference type="EC" id="3.5.1.9"/>
    </reaction>
</comment>
<evidence type="ECO:0000256" key="1">
    <source>
        <dbReference type="ARBA" id="ARBA00022490"/>
    </source>
</evidence>
<keyword evidence="1 5" id="KW-0963">Cytoplasm</keyword>
<dbReference type="AlphaFoldDB" id="A0A9L0RMZ6"/>
<keyword evidence="3 5" id="KW-0823">Tryptophan catabolism</keyword>
<dbReference type="Gene3D" id="3.40.50.1820">
    <property type="entry name" value="alpha/beta hydrolase"/>
    <property type="match status" value="1"/>
</dbReference>
<dbReference type="Proteomes" id="UP000002281">
    <property type="component" value="Chromosome 11"/>
</dbReference>
<sequence>MVLTSRGKGAPAGLLSVERIAVSSEGNCHTGRTGLLLQGAGPGPRQTQVLKDLDAPFREVPSEGLHGARDSVQPQRLGRPTGSRGDPEDLLTDRRRGSSSLPKPRDGCTSELVVPRTTPPPRRTSRQRATKRAQAARGSLLHVPYGDRERERLDIYFPEDESEALPFFVFFHGGYWQSGSKDSSAFMVSPLTAQGVAVVVVSYDIAPKGTLDQMVDQVTQSIAFVQKRYPCNEGIYLCGHSAGAHLAAMMLLANWTKHGATPNLKGFFLVSGIYDLEPIMHIPENEALLMTLEDAQRNSPQRCLEVALTQPVDAACPVLVIVGQHDSPEYHRQSREFYQALRRGGWKASFEELDDVDHFEIIWNLTQKDYVLTQMILKTIFQES</sequence>
<evidence type="ECO:0000259" key="7">
    <source>
        <dbReference type="Pfam" id="PF20434"/>
    </source>
</evidence>
<feature type="active site" description="Nucleophile" evidence="5">
    <location>
        <position position="241"/>
    </location>
</feature>
<evidence type="ECO:0000256" key="3">
    <source>
        <dbReference type="ARBA" id="ARBA00023079"/>
    </source>
</evidence>
<evidence type="ECO:0000256" key="6">
    <source>
        <dbReference type="SAM" id="MobiDB-lite"/>
    </source>
</evidence>
<protein>
    <recommendedName>
        <fullName evidence="5">Kynurenine formamidase</fullName>
        <shortName evidence="5">KFA</shortName>
        <shortName evidence="5">KFase</shortName>
        <ecNumber evidence="5">3.5.1.9</ecNumber>
    </recommendedName>
    <alternativeName>
        <fullName evidence="5">Arylformamidase</fullName>
    </alternativeName>
    <alternativeName>
        <fullName evidence="5">N-formylkynurenine formamidase</fullName>
        <shortName evidence="5">FKF</shortName>
    </alternativeName>
</protein>
<feature type="short sequence motif" description="HGGXW" evidence="5">
    <location>
        <begin position="172"/>
        <end position="176"/>
    </location>
</feature>
<dbReference type="HAMAP" id="MF_03014">
    <property type="entry name" value="KFase"/>
    <property type="match status" value="1"/>
</dbReference>
<feature type="active site" evidence="5">
    <location>
        <position position="358"/>
    </location>
</feature>
<feature type="active site" evidence="5">
    <location>
        <position position="326"/>
    </location>
</feature>
<evidence type="ECO:0000256" key="5">
    <source>
        <dbReference type="HAMAP-Rule" id="MF_03014"/>
    </source>
</evidence>
<dbReference type="GeneID" id="100057858"/>
<dbReference type="RefSeq" id="XP_023507675.1">
    <property type="nucleotide sequence ID" value="XM_023651907.2"/>
</dbReference>
<comment type="subunit">
    <text evidence="5">Homodimer.</text>
</comment>
<reference evidence="8 9" key="1">
    <citation type="journal article" date="2009" name="Science">
        <title>Genome sequence, comparative analysis, and population genetics of the domestic horse.</title>
        <authorList>
            <consortium name="Broad Institute Genome Sequencing Platform"/>
            <consortium name="Broad Institute Whole Genome Assembly Team"/>
            <person name="Wade C.M."/>
            <person name="Giulotto E."/>
            <person name="Sigurdsson S."/>
            <person name="Zoli M."/>
            <person name="Gnerre S."/>
            <person name="Imsland F."/>
            <person name="Lear T.L."/>
            <person name="Adelson D.L."/>
            <person name="Bailey E."/>
            <person name="Bellone R.R."/>
            <person name="Bloecker H."/>
            <person name="Distl O."/>
            <person name="Edgar R.C."/>
            <person name="Garber M."/>
            <person name="Leeb T."/>
            <person name="Mauceli E."/>
            <person name="MacLeod J.N."/>
            <person name="Penedo M.C.T."/>
            <person name="Raison J.M."/>
            <person name="Sharpe T."/>
            <person name="Vogel J."/>
            <person name="Andersson L."/>
            <person name="Antczak D.F."/>
            <person name="Biagi T."/>
            <person name="Binns M.M."/>
            <person name="Chowdhary B.P."/>
            <person name="Coleman S.J."/>
            <person name="Della Valle G."/>
            <person name="Fryc S."/>
            <person name="Guerin G."/>
            <person name="Hasegawa T."/>
            <person name="Hill E.W."/>
            <person name="Jurka J."/>
            <person name="Kiialainen A."/>
            <person name="Lindgren G."/>
            <person name="Liu J."/>
            <person name="Magnani E."/>
            <person name="Mickelson J.R."/>
            <person name="Murray J."/>
            <person name="Nergadze S.G."/>
            <person name="Onofrio R."/>
            <person name="Pedroni S."/>
            <person name="Piras M.F."/>
            <person name="Raudsepp T."/>
            <person name="Rocchi M."/>
            <person name="Roeed K.H."/>
            <person name="Ryder O.A."/>
            <person name="Searle S."/>
            <person name="Skow L."/>
            <person name="Swinburne J.E."/>
            <person name="Syvaenen A.C."/>
            <person name="Tozaki T."/>
            <person name="Valberg S.J."/>
            <person name="Vaudin M."/>
            <person name="White J.R."/>
            <person name="Zody M.C."/>
            <person name="Lander E.S."/>
            <person name="Lindblad-Toh K."/>
        </authorList>
    </citation>
    <scope>NUCLEOTIDE SEQUENCE [LARGE SCALE GENOMIC DNA]</scope>
    <source>
        <strain evidence="8 9">Thoroughbred</strain>
    </source>
</reference>
<organism evidence="8 9">
    <name type="scientific">Equus caballus</name>
    <name type="common">Horse</name>
    <dbReference type="NCBI Taxonomy" id="9796"/>
    <lineage>
        <taxon>Eukaryota</taxon>
        <taxon>Metazoa</taxon>
        <taxon>Chordata</taxon>
        <taxon>Craniata</taxon>
        <taxon>Vertebrata</taxon>
        <taxon>Euteleostomi</taxon>
        <taxon>Mammalia</taxon>
        <taxon>Eutheria</taxon>
        <taxon>Laurasiatheria</taxon>
        <taxon>Perissodactyla</taxon>
        <taxon>Equidae</taxon>
        <taxon>Equus</taxon>
    </lineage>
</organism>
<feature type="compositionally biased region" description="Basic and acidic residues" evidence="6">
    <location>
        <begin position="60"/>
        <end position="69"/>
    </location>
</feature>
<name>A0A9L0RMZ6_HORSE</name>
<proteinExistence type="inferred from homology"/>
<dbReference type="GO" id="GO:0005829">
    <property type="term" value="C:cytosol"/>
    <property type="evidence" value="ECO:0007669"/>
    <property type="project" value="UniProtKB-SubCell"/>
</dbReference>
<dbReference type="FunFam" id="3.40.50.1820:FF:000134">
    <property type="entry name" value="Kynurenine formamidase"/>
    <property type="match status" value="1"/>
</dbReference>
<reference evidence="8" key="3">
    <citation type="submission" date="2025-09" db="UniProtKB">
        <authorList>
            <consortium name="Ensembl"/>
        </authorList>
    </citation>
    <scope>IDENTIFICATION</scope>
    <source>
        <strain evidence="8">Thoroughbred</strain>
    </source>
</reference>
<comment type="function">
    <text evidence="5">Catalyzes the hydrolysis of N-formyl-L-kynurenine to L-kynurenine, the second step in the kynurenine pathway of tryptophan degradation. Kynurenine may be further oxidized to nicotinic acid, NAD(H) and NADP(H). Required for elimination of toxic metabolites.</text>
</comment>
<keyword evidence="9" id="KW-1185">Reference proteome</keyword>
<dbReference type="EC" id="3.5.1.9" evidence="5"/>
<keyword evidence="4 5" id="KW-0539">Nucleus</keyword>
<keyword evidence="2 5" id="KW-0378">Hydrolase</keyword>
<feature type="domain" description="BD-FAE-like" evidence="7">
    <location>
        <begin position="153"/>
        <end position="341"/>
    </location>
</feature>
<dbReference type="GO" id="GO:0019441">
    <property type="term" value="P:L-tryptophan catabolic process to kynurenine"/>
    <property type="evidence" value="ECO:0007669"/>
    <property type="project" value="UniProtKB-UniRule"/>
</dbReference>
<comment type="similarity">
    <text evidence="5">Belongs to the kynurenine formamidase family.</text>
</comment>
<evidence type="ECO:0000256" key="2">
    <source>
        <dbReference type="ARBA" id="ARBA00022801"/>
    </source>
</evidence>
<evidence type="ECO:0000313" key="8">
    <source>
        <dbReference type="Ensembl" id="ENSECAP00000064137.1"/>
    </source>
</evidence>
<feature type="region of interest" description="Disordered" evidence="6">
    <location>
        <begin position="60"/>
        <end position="135"/>
    </location>
</feature>
<dbReference type="SUPFAM" id="SSF53474">
    <property type="entry name" value="alpha/beta-Hydrolases"/>
    <property type="match status" value="1"/>
</dbReference>
<dbReference type="Ensembl" id="ENSECAT00000132237.1">
    <property type="protein sequence ID" value="ENSECAP00000064137.1"/>
    <property type="gene ID" value="ENSECAG00000012095.4"/>
</dbReference>
<dbReference type="CTD" id="125061"/>
<comment type="domain">
    <text evidence="5">The main chain amide nitrogen atoms of the second glycine and its adjacent residue in the HGGXW motif define the oxyanion hole, and stabilize the oxyanion that forms during the nucleophilic attack by the catalytic serine during substrate cleavage.</text>
</comment>
<feature type="compositionally biased region" description="Basic and acidic residues" evidence="6">
    <location>
        <begin position="85"/>
        <end position="96"/>
    </location>
</feature>
<dbReference type="InterPro" id="IPR050300">
    <property type="entry name" value="GDXG_lipolytic_enzyme"/>
</dbReference>
<gene>
    <name evidence="5 8" type="primary">AFMID</name>
</gene>
<reference evidence="8" key="2">
    <citation type="submission" date="2025-08" db="UniProtKB">
        <authorList>
            <consortium name="Ensembl"/>
        </authorList>
    </citation>
    <scope>IDENTIFICATION</scope>
    <source>
        <strain evidence="8">Thoroughbred</strain>
    </source>
</reference>
<comment type="subcellular location">
    <subcellularLocation>
        <location evidence="5">Cytoplasm</location>
        <location evidence="5">Cytosol</location>
    </subcellularLocation>
    <subcellularLocation>
        <location evidence="5">Nucleus</location>
    </subcellularLocation>
    <text evidence="5">Predominantly cytosolic. Some fraction is nuclear.</text>
</comment>
<evidence type="ECO:0000313" key="9">
    <source>
        <dbReference type="Proteomes" id="UP000002281"/>
    </source>
</evidence>
<comment type="pathway">
    <text evidence="5">Amino-acid degradation; L-tryptophan degradation via kynurenine pathway; L-kynurenine from L-tryptophan: step 2/2.</text>
</comment>
<dbReference type="GeneTree" id="ENSGT00390000011093"/>
<dbReference type="OrthoDB" id="433474at2759"/>
<dbReference type="GO" id="GO:0005634">
    <property type="term" value="C:nucleus"/>
    <property type="evidence" value="ECO:0007669"/>
    <property type="project" value="UniProtKB-SubCell"/>
</dbReference>
<dbReference type="InterPro" id="IPR049492">
    <property type="entry name" value="BD-FAE-like_dom"/>
</dbReference>
<dbReference type="GO" id="GO:0004061">
    <property type="term" value="F:arylformamidase activity"/>
    <property type="evidence" value="ECO:0000318"/>
    <property type="project" value="GO_Central"/>
</dbReference>
<dbReference type="Pfam" id="PF20434">
    <property type="entry name" value="BD-FAE"/>
    <property type="match status" value="1"/>
</dbReference>
<accession>A0A9L0RMZ6</accession>
<dbReference type="InterPro" id="IPR027519">
    <property type="entry name" value="KFase_ver/fungi-typ"/>
</dbReference>
<dbReference type="GO" id="GO:0034354">
    <property type="term" value="P:'de novo' NAD+ biosynthetic process from L-tryptophan"/>
    <property type="evidence" value="ECO:0007669"/>
    <property type="project" value="UniProtKB-UniRule"/>
</dbReference>
<dbReference type="PANTHER" id="PTHR48081:SF33">
    <property type="entry name" value="KYNURENINE FORMAMIDASE"/>
    <property type="match status" value="1"/>
</dbReference>